<organism evidence="1 2">
    <name type="scientific">Parelaphostrongylus tenuis</name>
    <name type="common">Meningeal worm</name>
    <dbReference type="NCBI Taxonomy" id="148309"/>
    <lineage>
        <taxon>Eukaryota</taxon>
        <taxon>Metazoa</taxon>
        <taxon>Ecdysozoa</taxon>
        <taxon>Nematoda</taxon>
        <taxon>Chromadorea</taxon>
        <taxon>Rhabditida</taxon>
        <taxon>Rhabditina</taxon>
        <taxon>Rhabditomorpha</taxon>
        <taxon>Strongyloidea</taxon>
        <taxon>Metastrongylidae</taxon>
        <taxon>Parelaphostrongylus</taxon>
    </lineage>
</organism>
<comment type="caution">
    <text evidence="1">The sequence shown here is derived from an EMBL/GenBank/DDBJ whole genome shotgun (WGS) entry which is preliminary data.</text>
</comment>
<evidence type="ECO:0000313" key="1">
    <source>
        <dbReference type="EMBL" id="KAJ1372652.1"/>
    </source>
</evidence>
<dbReference type="AlphaFoldDB" id="A0AAD5WJI5"/>
<dbReference type="Proteomes" id="UP001196413">
    <property type="component" value="Unassembled WGS sequence"/>
</dbReference>
<evidence type="ECO:0000313" key="2">
    <source>
        <dbReference type="Proteomes" id="UP001196413"/>
    </source>
</evidence>
<accession>A0AAD5WJI5</accession>
<proteinExistence type="predicted"/>
<keyword evidence="2" id="KW-1185">Reference proteome</keyword>
<sequence>MIGTCSECPMKPGPSGCQSLSNGQIRIFFPEGDQSALVTISVETTVADLAKAYKVDTIYLQIGNFHIRLAQ</sequence>
<gene>
    <name evidence="1" type="ORF">KIN20_034855</name>
</gene>
<name>A0AAD5WJI5_PARTN</name>
<protein>
    <submittedName>
        <fullName evidence="1">Uncharacterized protein</fullName>
    </submittedName>
</protein>
<dbReference type="EMBL" id="JAHQIW010007165">
    <property type="protein sequence ID" value="KAJ1372652.1"/>
    <property type="molecule type" value="Genomic_DNA"/>
</dbReference>
<reference evidence="1" key="1">
    <citation type="submission" date="2021-06" db="EMBL/GenBank/DDBJ databases">
        <title>Parelaphostrongylus tenuis whole genome reference sequence.</title>
        <authorList>
            <person name="Garwood T.J."/>
            <person name="Larsen P.A."/>
            <person name="Fountain-Jones N.M."/>
            <person name="Garbe J.R."/>
            <person name="Macchietto M.G."/>
            <person name="Kania S.A."/>
            <person name="Gerhold R.W."/>
            <person name="Richards J.E."/>
            <person name="Wolf T.M."/>
        </authorList>
    </citation>
    <scope>NUCLEOTIDE SEQUENCE</scope>
    <source>
        <strain evidence="1">MNPRO001-30</strain>
        <tissue evidence="1">Meninges</tissue>
    </source>
</reference>